<dbReference type="SUPFAM" id="SSF55144">
    <property type="entry name" value="LigT-like"/>
    <property type="match status" value="1"/>
</dbReference>
<sequence>MQAIRAFVAVNVPPFTLETISELQGRFKTLGLHAAWTRPGNMHLTLKFLGNIDPQSLPEITNALTRARSRAPFRVSLEGVGVFPAWKKPRVIWVGLHDPDRNLVALQSQLETALEPLGYPRETRPFSPHLTLGRIKSAKGCDRLQSEVASLDPIDPSPFEVNSIRLYRSDLTPKGSVYTVLEEISLQGQTPDT</sequence>
<dbReference type="Gene3D" id="3.90.1140.10">
    <property type="entry name" value="Cyclic phosphodiesterase"/>
    <property type="match status" value="1"/>
</dbReference>
<keyword evidence="4" id="KW-1185">Reference proteome</keyword>
<reference evidence="3 4" key="1">
    <citation type="submission" date="2022-09" db="EMBL/GenBank/DDBJ databases">
        <authorList>
            <person name="Kop L."/>
        </authorList>
    </citation>
    <scope>NUCLEOTIDE SEQUENCE [LARGE SCALE GENOMIC DNA]</scope>
    <source>
        <strain evidence="3 4">347</strain>
    </source>
</reference>
<dbReference type="EC" id="3.1.4.58" evidence="2"/>
<dbReference type="EMBL" id="OX336137">
    <property type="protein sequence ID" value="CAI2717813.1"/>
    <property type="molecule type" value="Genomic_DNA"/>
</dbReference>
<dbReference type="PANTHER" id="PTHR35561:SF1">
    <property type="entry name" value="RNA 2',3'-CYCLIC PHOSPHODIESTERASE"/>
    <property type="match status" value="1"/>
</dbReference>
<dbReference type="RefSeq" id="WP_282010732.1">
    <property type="nucleotide sequence ID" value="NZ_OX336137.1"/>
</dbReference>
<comment type="similarity">
    <text evidence="2">Belongs to the 2H phosphoesterase superfamily. ThpR family.</text>
</comment>
<dbReference type="InterPro" id="IPR004175">
    <property type="entry name" value="RNA_CPDase"/>
</dbReference>
<dbReference type="Proteomes" id="UP001157733">
    <property type="component" value="Chromosome"/>
</dbReference>
<accession>A0ABN8VVV5</accession>
<evidence type="ECO:0000256" key="2">
    <source>
        <dbReference type="HAMAP-Rule" id="MF_01940"/>
    </source>
</evidence>
<keyword evidence="1 2" id="KW-0378">Hydrolase</keyword>
<comment type="catalytic activity">
    <reaction evidence="2">
        <text>a 3'-end 2',3'-cyclophospho-ribonucleotide-RNA + H2O = a 3'-end 2'-phospho-ribonucleotide-RNA + H(+)</text>
        <dbReference type="Rhea" id="RHEA:11828"/>
        <dbReference type="Rhea" id="RHEA-COMP:10464"/>
        <dbReference type="Rhea" id="RHEA-COMP:17353"/>
        <dbReference type="ChEBI" id="CHEBI:15377"/>
        <dbReference type="ChEBI" id="CHEBI:15378"/>
        <dbReference type="ChEBI" id="CHEBI:83064"/>
        <dbReference type="ChEBI" id="CHEBI:173113"/>
        <dbReference type="EC" id="3.1.4.58"/>
    </reaction>
</comment>
<dbReference type="HAMAP" id="MF_01940">
    <property type="entry name" value="RNA_CPDase"/>
    <property type="match status" value="1"/>
</dbReference>
<comment type="function">
    <text evidence="2">Hydrolyzes RNA 2',3'-cyclic phosphodiester to an RNA 2'-phosphomonoester.</text>
</comment>
<dbReference type="Pfam" id="PF13563">
    <property type="entry name" value="2_5_RNA_ligase2"/>
    <property type="match status" value="1"/>
</dbReference>
<protein>
    <recommendedName>
        <fullName evidence="2">RNA 2',3'-cyclic phosphodiesterase</fullName>
        <shortName evidence="2">RNA 2',3'-CPDase</shortName>
        <ecNumber evidence="2">3.1.4.58</ecNumber>
    </recommendedName>
</protein>
<proteinExistence type="inferred from homology"/>
<feature type="short sequence motif" description="HXTX 1" evidence="2">
    <location>
        <begin position="43"/>
        <end position="46"/>
    </location>
</feature>
<dbReference type="GO" id="GO:0008664">
    <property type="term" value="F:RNA 2',3'-cyclic 3'-phosphodiesterase activity"/>
    <property type="evidence" value="ECO:0007669"/>
    <property type="project" value="UniProtKB-EC"/>
</dbReference>
<feature type="active site" description="Proton donor" evidence="2">
    <location>
        <position position="43"/>
    </location>
</feature>
<evidence type="ECO:0000256" key="1">
    <source>
        <dbReference type="ARBA" id="ARBA00022801"/>
    </source>
</evidence>
<feature type="short sequence motif" description="HXTX 2" evidence="2">
    <location>
        <begin position="129"/>
        <end position="132"/>
    </location>
</feature>
<dbReference type="PANTHER" id="PTHR35561">
    <property type="entry name" value="RNA 2',3'-CYCLIC PHOSPHODIESTERASE"/>
    <property type="match status" value="1"/>
</dbReference>
<name>A0ABN8VVV5_9BACT</name>
<organism evidence="3 4">
    <name type="scientific">Nitrospina watsonii</name>
    <dbReference type="NCBI Taxonomy" id="1323948"/>
    <lineage>
        <taxon>Bacteria</taxon>
        <taxon>Pseudomonadati</taxon>
        <taxon>Nitrospinota/Tectimicrobiota group</taxon>
        <taxon>Nitrospinota</taxon>
        <taxon>Nitrospinia</taxon>
        <taxon>Nitrospinales</taxon>
        <taxon>Nitrospinaceae</taxon>
        <taxon>Nitrospina</taxon>
    </lineage>
</organism>
<evidence type="ECO:0000313" key="3">
    <source>
        <dbReference type="EMBL" id="CAI2717813.1"/>
    </source>
</evidence>
<dbReference type="NCBIfam" id="TIGR02258">
    <property type="entry name" value="2_5_ligase"/>
    <property type="match status" value="1"/>
</dbReference>
<dbReference type="InterPro" id="IPR009097">
    <property type="entry name" value="Cyclic_Pdiesterase"/>
</dbReference>
<gene>
    <name evidence="3" type="ORF">NSPWAT_0954</name>
</gene>
<evidence type="ECO:0000313" key="4">
    <source>
        <dbReference type="Proteomes" id="UP001157733"/>
    </source>
</evidence>
<feature type="active site" description="Proton acceptor" evidence="2">
    <location>
        <position position="129"/>
    </location>
</feature>